<accession>A0A8E2JRF6</accession>
<proteinExistence type="predicted"/>
<organism evidence="1 2">
    <name type="scientific">Glonium stellatum</name>
    <dbReference type="NCBI Taxonomy" id="574774"/>
    <lineage>
        <taxon>Eukaryota</taxon>
        <taxon>Fungi</taxon>
        <taxon>Dikarya</taxon>
        <taxon>Ascomycota</taxon>
        <taxon>Pezizomycotina</taxon>
        <taxon>Dothideomycetes</taxon>
        <taxon>Pleosporomycetidae</taxon>
        <taxon>Gloniales</taxon>
        <taxon>Gloniaceae</taxon>
        <taxon>Glonium</taxon>
    </lineage>
</organism>
<evidence type="ECO:0000313" key="1">
    <source>
        <dbReference type="EMBL" id="OCL06738.1"/>
    </source>
</evidence>
<reference evidence="1 2" key="1">
    <citation type="journal article" date="2016" name="Nat. Commun.">
        <title>Ectomycorrhizal ecology is imprinted in the genome of the dominant symbiotic fungus Cenococcum geophilum.</title>
        <authorList>
            <consortium name="DOE Joint Genome Institute"/>
            <person name="Peter M."/>
            <person name="Kohler A."/>
            <person name="Ohm R.A."/>
            <person name="Kuo A."/>
            <person name="Krutzmann J."/>
            <person name="Morin E."/>
            <person name="Arend M."/>
            <person name="Barry K.W."/>
            <person name="Binder M."/>
            <person name="Choi C."/>
            <person name="Clum A."/>
            <person name="Copeland A."/>
            <person name="Grisel N."/>
            <person name="Haridas S."/>
            <person name="Kipfer T."/>
            <person name="LaButti K."/>
            <person name="Lindquist E."/>
            <person name="Lipzen A."/>
            <person name="Maire R."/>
            <person name="Meier B."/>
            <person name="Mihaltcheva S."/>
            <person name="Molinier V."/>
            <person name="Murat C."/>
            <person name="Poggeler S."/>
            <person name="Quandt C.A."/>
            <person name="Sperisen C."/>
            <person name="Tritt A."/>
            <person name="Tisserant E."/>
            <person name="Crous P.W."/>
            <person name="Henrissat B."/>
            <person name="Nehls U."/>
            <person name="Egli S."/>
            <person name="Spatafora J.W."/>
            <person name="Grigoriev I.V."/>
            <person name="Martin F.M."/>
        </authorList>
    </citation>
    <scope>NUCLEOTIDE SEQUENCE [LARGE SCALE GENOMIC DNA]</scope>
    <source>
        <strain evidence="1 2">CBS 207.34</strain>
    </source>
</reference>
<protein>
    <submittedName>
        <fullName evidence="1">Uncharacterized protein</fullName>
    </submittedName>
</protein>
<name>A0A8E2JRF6_9PEZI</name>
<dbReference type="AlphaFoldDB" id="A0A8E2JRF6"/>
<keyword evidence="2" id="KW-1185">Reference proteome</keyword>
<evidence type="ECO:0000313" key="2">
    <source>
        <dbReference type="Proteomes" id="UP000250140"/>
    </source>
</evidence>
<dbReference type="EMBL" id="KV749989">
    <property type="protein sequence ID" value="OCL06738.1"/>
    <property type="molecule type" value="Genomic_DNA"/>
</dbReference>
<dbReference type="Proteomes" id="UP000250140">
    <property type="component" value="Unassembled WGS sequence"/>
</dbReference>
<dbReference type="OrthoDB" id="10480248at2759"/>
<gene>
    <name evidence="1" type="ORF">AOQ84DRAFT_389989</name>
</gene>
<sequence>MTILKIPCGMESQDADDLREQLGASSQYFFSRKFPDAVYKLETPSKVEKKISTYLEKAKDHAATILNTTSDRLSLENLFLAVYTKLEKPGPSKPAPPNIAIVILALGKLNQNNKLQLFQALSDKSLESFQLESGDMLAARSNTPQWFEGKGGGLAHISIWVRMDATPPVTIEE</sequence>